<accession>A0ABS7JNQ7</accession>
<sequence length="332" mass="37532">MLVSSVTNAHLYMQGSVANATQNSKQQTLSDDEARQKLNYITSDYPRALRENLIDHSLIVNTDLAVEGTFLFDKIEKKLANKPMPSEDEFLQDLDFLSKQMDTILIQGIKQDENNQELKNLLAYYLMIGRDKENFRAPTDIYMQKRSAALEALSSLENGTKLNDFDDIMFNYMIESSLLAFNVSAFFHFADGLGMLSQEQKSKIGSALENMQVYALNQGGFLGNKSFKLGNAVISWDGGEPFEPYSNVAVQITFLKPDNPLVSNFDSTQSIFEILEQKDRLERKNQELKEESKKQQALKDSGISNTTFIKTDSKSDSIMQTLLKDSQKSKDT</sequence>
<evidence type="ECO:0000256" key="1">
    <source>
        <dbReference type="SAM" id="Coils"/>
    </source>
</evidence>
<keyword evidence="1" id="KW-0175">Coiled coil</keyword>
<name>A0ABS7JNQ7_9HELI</name>
<keyword evidence="3" id="KW-1185">Reference proteome</keyword>
<proteinExistence type="predicted"/>
<dbReference type="Proteomes" id="UP000700059">
    <property type="component" value="Unassembled WGS sequence"/>
</dbReference>
<protein>
    <submittedName>
        <fullName evidence="2">Uncharacterized protein</fullName>
    </submittedName>
</protein>
<evidence type="ECO:0000313" key="3">
    <source>
        <dbReference type="Proteomes" id="UP000700059"/>
    </source>
</evidence>
<feature type="coiled-coil region" evidence="1">
    <location>
        <begin position="271"/>
        <end position="301"/>
    </location>
</feature>
<comment type="caution">
    <text evidence="2">The sequence shown here is derived from an EMBL/GenBank/DDBJ whole genome shotgun (WGS) entry which is preliminary data.</text>
</comment>
<dbReference type="RefSeq" id="WP_221532251.1">
    <property type="nucleotide sequence ID" value="NZ_JAIGYP010000007.1"/>
</dbReference>
<gene>
    <name evidence="2" type="ORF">K4G57_06060</name>
</gene>
<evidence type="ECO:0000313" key="2">
    <source>
        <dbReference type="EMBL" id="MBX7491026.1"/>
    </source>
</evidence>
<organism evidence="2 3">
    <name type="scientific">Helicobacter turcicus</name>
    <dbReference type="NCBI Taxonomy" id="2867412"/>
    <lineage>
        <taxon>Bacteria</taxon>
        <taxon>Pseudomonadati</taxon>
        <taxon>Campylobacterota</taxon>
        <taxon>Epsilonproteobacteria</taxon>
        <taxon>Campylobacterales</taxon>
        <taxon>Helicobacteraceae</taxon>
        <taxon>Helicobacter</taxon>
    </lineage>
</organism>
<reference evidence="2 3" key="1">
    <citation type="submission" date="2021-08" db="EMBL/GenBank/DDBJ databases">
        <title>Helicobacter spp. isolated from feces of Anatolian Ground Squirrel (Spermophilus xanthoprymnus) in Turkey.</title>
        <authorList>
            <person name="Aydin F."/>
            <person name="Abay S."/>
            <person name="Kayman T."/>
            <person name="Karakaya E."/>
            <person name="Saticioglu I.B."/>
        </authorList>
    </citation>
    <scope>NUCLEOTIDE SEQUENCE [LARGE SCALE GENOMIC DNA]</scope>
    <source>
        <strain evidence="2 3">Faydin-H70</strain>
    </source>
</reference>
<dbReference type="EMBL" id="JAIGYQ010000007">
    <property type="protein sequence ID" value="MBX7491026.1"/>
    <property type="molecule type" value="Genomic_DNA"/>
</dbReference>